<dbReference type="Pfam" id="PF13474">
    <property type="entry name" value="SnoaL_3"/>
    <property type="match status" value="1"/>
</dbReference>
<dbReference type="AlphaFoldDB" id="A0A143HPJ5"/>
<sequence>MRITNEGHKAHLRIESLLHQWAEAVRHNETAAIWRNHHPSARIFDALPPFQYPDVQSYRDNWDSWQPPFIEPPLFEFIDLQIHAGDTVACAHCVLHSKGILKGGRELDDRVRAIFGFIHCEGRWLINHQHISLPVRVESVNEGTSDSRTGAL</sequence>
<accession>A0A143HPJ5</accession>
<feature type="domain" description="SnoaL-like" evidence="1">
    <location>
        <begin position="14"/>
        <end position="135"/>
    </location>
</feature>
<dbReference type="InterPro" id="IPR037401">
    <property type="entry name" value="SnoaL-like"/>
</dbReference>
<protein>
    <recommendedName>
        <fullName evidence="1">SnoaL-like domain-containing protein</fullName>
    </recommendedName>
</protein>
<evidence type="ECO:0000313" key="2">
    <source>
        <dbReference type="EMBL" id="AMX03639.1"/>
    </source>
</evidence>
<reference evidence="3" key="1">
    <citation type="submission" date="2016-03" db="EMBL/GenBank/DDBJ databases">
        <authorList>
            <person name="Lee Y.-S."/>
            <person name="Choi Y.-L."/>
        </authorList>
    </citation>
    <scope>NUCLEOTIDE SEQUENCE [LARGE SCALE GENOMIC DNA]</scope>
    <source>
        <strain evidence="3">DAU221</strain>
    </source>
</reference>
<dbReference type="InterPro" id="IPR032710">
    <property type="entry name" value="NTF2-like_dom_sf"/>
</dbReference>
<dbReference type="Proteomes" id="UP000076077">
    <property type="component" value="Chromosome"/>
</dbReference>
<keyword evidence="3" id="KW-1185">Reference proteome</keyword>
<dbReference type="GeneID" id="76609252"/>
<evidence type="ECO:0000313" key="3">
    <source>
        <dbReference type="Proteomes" id="UP000076077"/>
    </source>
</evidence>
<dbReference type="KEGG" id="mthd:A3224_14545"/>
<proteinExistence type="predicted"/>
<dbReference type="STRING" id="252514.A3224_14545"/>
<dbReference type="RefSeq" id="WP_067156230.1">
    <property type="nucleotide sequence ID" value="NZ_CP014864.1"/>
</dbReference>
<organism evidence="2 3">
    <name type="scientific">Microbulbifer thermotolerans</name>
    <dbReference type="NCBI Taxonomy" id="252514"/>
    <lineage>
        <taxon>Bacteria</taxon>
        <taxon>Pseudomonadati</taxon>
        <taxon>Pseudomonadota</taxon>
        <taxon>Gammaproteobacteria</taxon>
        <taxon>Cellvibrionales</taxon>
        <taxon>Microbulbiferaceae</taxon>
        <taxon>Microbulbifer</taxon>
    </lineage>
</organism>
<dbReference type="Gene3D" id="3.10.450.50">
    <property type="match status" value="1"/>
</dbReference>
<gene>
    <name evidence="2" type="ORF">A3224_14545</name>
</gene>
<name>A0A143HPJ5_MICTH</name>
<dbReference type="EMBL" id="CP014864">
    <property type="protein sequence ID" value="AMX03639.1"/>
    <property type="molecule type" value="Genomic_DNA"/>
</dbReference>
<evidence type="ECO:0000259" key="1">
    <source>
        <dbReference type="Pfam" id="PF13474"/>
    </source>
</evidence>
<dbReference type="SUPFAM" id="SSF54427">
    <property type="entry name" value="NTF2-like"/>
    <property type="match status" value="1"/>
</dbReference>
<dbReference type="OrthoDB" id="9812295at2"/>